<feature type="transmembrane region" description="Helical" evidence="9">
    <location>
        <begin position="30"/>
        <end position="49"/>
    </location>
</feature>
<dbReference type="PROSITE" id="PS51013">
    <property type="entry name" value="PANNEXIN"/>
    <property type="match status" value="1"/>
</dbReference>
<keyword evidence="7 9" id="KW-0472">Membrane</keyword>
<dbReference type="InterPro" id="IPR000990">
    <property type="entry name" value="Innexin"/>
</dbReference>
<name>A0A7M5XJ98_9CNID</name>
<keyword evidence="4 9" id="KW-0812">Transmembrane</keyword>
<protein>
    <recommendedName>
        <fullName evidence="9">Innexin</fullName>
    </recommendedName>
</protein>
<dbReference type="AlphaFoldDB" id="A0A7M5XJ98"/>
<evidence type="ECO:0000313" key="11">
    <source>
        <dbReference type="Proteomes" id="UP000594262"/>
    </source>
</evidence>
<evidence type="ECO:0000256" key="1">
    <source>
        <dbReference type="ARBA" id="ARBA00004651"/>
    </source>
</evidence>
<dbReference type="Pfam" id="PF00876">
    <property type="entry name" value="Innexin"/>
    <property type="match status" value="1"/>
</dbReference>
<proteinExistence type="inferred from homology"/>
<dbReference type="PANTHER" id="PTHR11893">
    <property type="entry name" value="INNEXIN"/>
    <property type="match status" value="1"/>
</dbReference>
<evidence type="ECO:0000256" key="7">
    <source>
        <dbReference type="ARBA" id="ARBA00023136"/>
    </source>
</evidence>
<keyword evidence="3" id="KW-1003">Cell membrane</keyword>
<dbReference type="GO" id="GO:0005921">
    <property type="term" value="C:gap junction"/>
    <property type="evidence" value="ECO:0007669"/>
    <property type="project" value="UniProtKB-UniRule"/>
</dbReference>
<keyword evidence="6 9" id="KW-0406">Ion transport</keyword>
<reference evidence="10" key="1">
    <citation type="submission" date="2021-01" db="UniProtKB">
        <authorList>
            <consortium name="EnsemblMetazoa"/>
        </authorList>
    </citation>
    <scope>IDENTIFICATION</scope>
</reference>
<dbReference type="GO" id="GO:0005886">
    <property type="term" value="C:plasma membrane"/>
    <property type="evidence" value="ECO:0007669"/>
    <property type="project" value="UniProtKB-SubCell"/>
</dbReference>
<evidence type="ECO:0000256" key="8">
    <source>
        <dbReference type="ARBA" id="ARBA00023303"/>
    </source>
</evidence>
<feature type="transmembrane region" description="Helical" evidence="9">
    <location>
        <begin position="201"/>
        <end position="221"/>
    </location>
</feature>
<keyword evidence="5 9" id="KW-1133">Transmembrane helix</keyword>
<evidence type="ECO:0000256" key="3">
    <source>
        <dbReference type="ARBA" id="ARBA00022475"/>
    </source>
</evidence>
<accession>A0A7M5XJ98</accession>
<evidence type="ECO:0000256" key="6">
    <source>
        <dbReference type="ARBA" id="ARBA00023065"/>
    </source>
</evidence>
<sequence length="413" mass="48582">MASLVESVREILSVSQKTRYDSFSDRYNRIFMVKVMIVGTLFLGFNWYADKIHCMVSPDVKLSYDFVSEACWTQGFYIYPSILPEKDTVAYYGIPTNLDNDGRYASNGKFCVASPTRGNSKDEECVPMKKRFFLQYQYMPFFVAALGLFFYLPYVIFKLVNTDLVLLKSDIKSMQDADKILQAYFCRTSQNHLNQMRAKVIANYLIKMLYIFSNLSAFFLVNEIFDGRFIAYGVSWSNWQNMANEVAYDYMGRREQPRPGNIVMPTFGICEIHEGARDFRATITNKHKFICEYSQHVFYHYILALLWFAFMTGLFISTAGWVYATVEFLYVKTRFCQQAGFDRRISEWLSYREYEYLKIIRRKHIGIYYQIIDRLQEQKRGGSLQNPRQPIGEGTLDRKAFQQKNYEKQNGYV</sequence>
<comment type="function">
    <text evidence="9">Structural component of the gap junctions.</text>
</comment>
<gene>
    <name evidence="9" type="primary">inx</name>
</gene>
<evidence type="ECO:0000256" key="9">
    <source>
        <dbReference type="RuleBase" id="RU010713"/>
    </source>
</evidence>
<feature type="transmembrane region" description="Helical" evidence="9">
    <location>
        <begin position="298"/>
        <end position="324"/>
    </location>
</feature>
<evidence type="ECO:0000256" key="5">
    <source>
        <dbReference type="ARBA" id="ARBA00022989"/>
    </source>
</evidence>
<organism evidence="10 11">
    <name type="scientific">Clytia hemisphaerica</name>
    <dbReference type="NCBI Taxonomy" id="252671"/>
    <lineage>
        <taxon>Eukaryota</taxon>
        <taxon>Metazoa</taxon>
        <taxon>Cnidaria</taxon>
        <taxon>Hydrozoa</taxon>
        <taxon>Hydroidolina</taxon>
        <taxon>Leptothecata</taxon>
        <taxon>Obeliida</taxon>
        <taxon>Clytiidae</taxon>
        <taxon>Clytia</taxon>
    </lineage>
</organism>
<evidence type="ECO:0000256" key="4">
    <source>
        <dbReference type="ARBA" id="ARBA00022692"/>
    </source>
</evidence>
<dbReference type="EnsemblMetazoa" id="CLYHEMT023929.1">
    <property type="protein sequence ID" value="CLYHEMP023929.1"/>
    <property type="gene ID" value="CLYHEMG023929"/>
</dbReference>
<comment type="similarity">
    <text evidence="9">Belongs to the pannexin family.</text>
</comment>
<keyword evidence="2 9" id="KW-0813">Transport</keyword>
<dbReference type="OrthoDB" id="5867527at2759"/>
<keyword evidence="11" id="KW-1185">Reference proteome</keyword>
<keyword evidence="8 9" id="KW-0407">Ion channel</keyword>
<dbReference type="GO" id="GO:0034220">
    <property type="term" value="P:monoatomic ion transmembrane transport"/>
    <property type="evidence" value="ECO:0007669"/>
    <property type="project" value="UniProtKB-KW"/>
</dbReference>
<evidence type="ECO:0000256" key="2">
    <source>
        <dbReference type="ARBA" id="ARBA00022448"/>
    </source>
</evidence>
<dbReference type="Proteomes" id="UP000594262">
    <property type="component" value="Unplaced"/>
</dbReference>
<feature type="transmembrane region" description="Helical" evidence="9">
    <location>
        <begin position="138"/>
        <end position="157"/>
    </location>
</feature>
<evidence type="ECO:0000313" key="10">
    <source>
        <dbReference type="EnsemblMetazoa" id="CLYHEMP023929.1"/>
    </source>
</evidence>
<dbReference type="PANTHER" id="PTHR11893:SF36">
    <property type="entry name" value="INNEXIN-5"/>
    <property type="match status" value="1"/>
</dbReference>
<comment type="subcellular location">
    <subcellularLocation>
        <location evidence="1 9">Cell membrane</location>
        <topology evidence="1 9">Multi-pass membrane protein</topology>
    </subcellularLocation>
</comment>